<gene>
    <name evidence="6" type="ORF">GLV81_14875</name>
</gene>
<reference evidence="6 7" key="1">
    <citation type="submission" date="2019-11" db="EMBL/GenBank/DDBJ databases">
        <authorList>
            <person name="Im W.T."/>
        </authorList>
    </citation>
    <scope>NUCLEOTIDE SEQUENCE [LARGE SCALE GENOMIC DNA]</scope>
    <source>
        <strain evidence="6 7">SB-02</strain>
    </source>
</reference>
<feature type="domain" description="PASTA" evidence="5">
    <location>
        <begin position="641"/>
        <end position="699"/>
    </location>
</feature>
<dbReference type="GO" id="GO:0071555">
    <property type="term" value="P:cell wall organization"/>
    <property type="evidence" value="ECO:0007669"/>
    <property type="project" value="TreeGrafter"/>
</dbReference>
<dbReference type="Gene3D" id="3.40.710.10">
    <property type="entry name" value="DD-peptidase/beta-lactamase superfamily"/>
    <property type="match status" value="1"/>
</dbReference>
<dbReference type="SUPFAM" id="SSF56519">
    <property type="entry name" value="Penicillin binding protein dimerisation domain"/>
    <property type="match status" value="1"/>
</dbReference>
<feature type="transmembrane region" description="Helical" evidence="4">
    <location>
        <begin position="12"/>
        <end position="34"/>
    </location>
</feature>
<keyword evidence="2" id="KW-0121">Carboxypeptidase</keyword>
<dbReference type="InterPro" id="IPR012338">
    <property type="entry name" value="Beta-lactam/transpept-like"/>
</dbReference>
<protein>
    <submittedName>
        <fullName evidence="6">PASTA domain-containing protein</fullName>
    </submittedName>
</protein>
<dbReference type="KEGG" id="fls:GLV81_14875"/>
<dbReference type="RefSeq" id="WP_157479573.1">
    <property type="nucleotide sequence ID" value="NZ_CP046566.1"/>
</dbReference>
<sequence>METKKEILIRTYLVFMVLVLVCLAVLGKVAYIQLAQGKYWRSMADSAHIRFESIAAERGTIYSESGEVLSTSVPEFDIYIDFQADGLIEKEGQLYHQYADSLAIGLAKLFKDRTVKEYKKLLDKGFRSKDRFVLLKRKISFADYEDLKKLPLVKLGKNKSGFIAVVRMKRLYPYKLLANRTIGIARENNKVGLEKKYDQYLGGTDGKRLVRYIAGGAGVPIEGTDREPQDGSDVVTTLDVNIQEIAQQALQKMMVENEALRGTCIVMEVKTGKVKAIANLGRQSDGNYWEDYNYALSASEPGSTWKLVTLMAVLQDKKVTLNSVVDLEGGRWPVAGQVVFDSEVHGMHQATIQQSFEKSSNVGMAKLTYYHYGNKPAEFLQHLHNWRMDSITGIDLPGESRPSIYKPGSRHWSNTTLPWMGFGYNLTITPMHTAMLYNAVANGGRMMKPYVVNALLKDGKIVQQYEPVVLNAQIADREVIAQVRQSLEGVVLNGTGRGMKTEAYTFAGKTGTSLVADKGITYADKMYQSSFAGYFPANDPQYTIVVVIRNKAHAAKFYGASVAGPVFREVADRIYATHLFKQPQVQPGKADSTSFQLYARQQTLKKLAGFFGWRMSDSSANSMVALFENSAGKGKVLRSADKQDAAMPPLQGVGLKDALAVCEEKGLMVTVAGRGKVVAQSILPGTPISKGQTIHLQLN</sequence>
<accession>A0A6I6GFM7</accession>
<keyword evidence="4" id="KW-1133">Transmembrane helix</keyword>
<dbReference type="GO" id="GO:0005886">
    <property type="term" value="C:plasma membrane"/>
    <property type="evidence" value="ECO:0007669"/>
    <property type="project" value="TreeGrafter"/>
</dbReference>
<dbReference type="GO" id="GO:0008658">
    <property type="term" value="F:penicillin binding"/>
    <property type="evidence" value="ECO:0007669"/>
    <property type="project" value="InterPro"/>
</dbReference>
<name>A0A6I6GFM7_9BACT</name>
<dbReference type="AlphaFoldDB" id="A0A6I6GFM7"/>
<dbReference type="Gene3D" id="3.30.450.330">
    <property type="match status" value="1"/>
</dbReference>
<dbReference type="PANTHER" id="PTHR30627">
    <property type="entry name" value="PEPTIDOGLYCAN D,D-TRANSPEPTIDASE"/>
    <property type="match status" value="1"/>
</dbReference>
<evidence type="ECO:0000256" key="1">
    <source>
        <dbReference type="ARBA" id="ARBA00004370"/>
    </source>
</evidence>
<keyword evidence="4" id="KW-0812">Transmembrane</keyword>
<dbReference type="Pfam" id="PF03717">
    <property type="entry name" value="PBP_dimer"/>
    <property type="match status" value="1"/>
</dbReference>
<evidence type="ECO:0000256" key="4">
    <source>
        <dbReference type="SAM" id="Phobius"/>
    </source>
</evidence>
<proteinExistence type="predicted"/>
<keyword evidence="2" id="KW-0645">Protease</keyword>
<organism evidence="6 7">
    <name type="scientific">Phnomibacter ginsenosidimutans</name>
    <dbReference type="NCBI Taxonomy" id="2676868"/>
    <lineage>
        <taxon>Bacteria</taxon>
        <taxon>Pseudomonadati</taxon>
        <taxon>Bacteroidota</taxon>
        <taxon>Chitinophagia</taxon>
        <taxon>Chitinophagales</taxon>
        <taxon>Chitinophagaceae</taxon>
        <taxon>Phnomibacter</taxon>
    </lineage>
</organism>
<keyword evidence="3 4" id="KW-0472">Membrane</keyword>
<comment type="subcellular location">
    <subcellularLocation>
        <location evidence="1">Membrane</location>
    </subcellularLocation>
</comment>
<dbReference type="Proteomes" id="UP000426027">
    <property type="component" value="Chromosome"/>
</dbReference>
<dbReference type="GO" id="GO:0004180">
    <property type="term" value="F:carboxypeptidase activity"/>
    <property type="evidence" value="ECO:0007669"/>
    <property type="project" value="UniProtKB-KW"/>
</dbReference>
<keyword evidence="7" id="KW-1185">Reference proteome</keyword>
<evidence type="ECO:0000313" key="7">
    <source>
        <dbReference type="Proteomes" id="UP000426027"/>
    </source>
</evidence>
<dbReference type="Pfam" id="PF03793">
    <property type="entry name" value="PASTA"/>
    <property type="match status" value="1"/>
</dbReference>
<evidence type="ECO:0000256" key="3">
    <source>
        <dbReference type="ARBA" id="ARBA00023136"/>
    </source>
</evidence>
<dbReference type="PANTHER" id="PTHR30627:SF1">
    <property type="entry name" value="PEPTIDOGLYCAN D,D-TRANSPEPTIDASE FTSI"/>
    <property type="match status" value="1"/>
</dbReference>
<dbReference type="EMBL" id="CP046566">
    <property type="protein sequence ID" value="QGW29220.1"/>
    <property type="molecule type" value="Genomic_DNA"/>
</dbReference>
<evidence type="ECO:0000256" key="2">
    <source>
        <dbReference type="ARBA" id="ARBA00022645"/>
    </source>
</evidence>
<dbReference type="PROSITE" id="PS51178">
    <property type="entry name" value="PASTA"/>
    <property type="match status" value="1"/>
</dbReference>
<keyword evidence="2" id="KW-0378">Hydrolase</keyword>
<dbReference type="SUPFAM" id="SSF56601">
    <property type="entry name" value="beta-lactamase/transpeptidase-like"/>
    <property type="match status" value="1"/>
</dbReference>
<evidence type="ECO:0000259" key="5">
    <source>
        <dbReference type="PROSITE" id="PS51178"/>
    </source>
</evidence>
<dbReference type="SUPFAM" id="SSF54184">
    <property type="entry name" value="Penicillin-binding protein 2x (pbp-2x), c-terminal domain"/>
    <property type="match status" value="1"/>
</dbReference>
<dbReference type="CDD" id="cd06575">
    <property type="entry name" value="PASTA_Pbp2x-like_2"/>
    <property type="match status" value="1"/>
</dbReference>
<evidence type="ECO:0000313" key="6">
    <source>
        <dbReference type="EMBL" id="QGW29220.1"/>
    </source>
</evidence>
<dbReference type="Gene3D" id="3.90.1310.10">
    <property type="entry name" value="Penicillin-binding protein 2a (Domain 2)"/>
    <property type="match status" value="1"/>
</dbReference>
<dbReference type="InterPro" id="IPR005311">
    <property type="entry name" value="PBP_dimer"/>
</dbReference>
<dbReference type="InterPro" id="IPR001460">
    <property type="entry name" value="PCN-bd_Tpept"/>
</dbReference>
<dbReference type="InterPro" id="IPR036138">
    <property type="entry name" value="PBP_dimer_sf"/>
</dbReference>
<dbReference type="Pfam" id="PF00905">
    <property type="entry name" value="Transpeptidase"/>
    <property type="match status" value="1"/>
</dbReference>
<dbReference type="InterPro" id="IPR005543">
    <property type="entry name" value="PASTA_dom"/>
</dbReference>
<dbReference type="InterPro" id="IPR050515">
    <property type="entry name" value="Beta-lactam/transpept"/>
</dbReference>